<sequence>MRRCGALALVAAAALSFGSGPARADDPVPQAGAPCPIDFANVMTQLPGGADYLFCQPQPDRPGSWTPAVTPFDPASRWLSYGPQITLHGQGFRNPNLRSGQWTATPLNPATVCGADQVTVVSAGVLAPLVHSQSTPGQPMSLDVLPKLFTIVLSGDCLWSEDQPPPGA</sequence>
<evidence type="ECO:0000313" key="2">
    <source>
        <dbReference type="EMBL" id="OYN82768.1"/>
    </source>
</evidence>
<feature type="signal peptide" evidence="1">
    <location>
        <begin position="1"/>
        <end position="24"/>
    </location>
</feature>
<keyword evidence="3" id="KW-1185">Reference proteome</keyword>
<dbReference type="OrthoDB" id="4714749at2"/>
<gene>
    <name evidence="2" type="ORF">CG716_00710</name>
</gene>
<protein>
    <recommendedName>
        <fullName evidence="4">IPT/TIG domain-containing protein</fullName>
    </recommendedName>
</protein>
<evidence type="ECO:0000313" key="3">
    <source>
        <dbReference type="Proteomes" id="UP000216063"/>
    </source>
</evidence>
<dbReference type="AlphaFoldDB" id="A0A255DTP9"/>
<accession>A0A255DTP9</accession>
<evidence type="ECO:0008006" key="4">
    <source>
        <dbReference type="Google" id="ProtNLM"/>
    </source>
</evidence>
<dbReference type="Proteomes" id="UP000216063">
    <property type="component" value="Unassembled WGS sequence"/>
</dbReference>
<comment type="caution">
    <text evidence="2">The sequence shown here is derived from an EMBL/GenBank/DDBJ whole genome shotgun (WGS) entry which is preliminary data.</text>
</comment>
<keyword evidence="1" id="KW-0732">Signal</keyword>
<feature type="chain" id="PRO_5013146477" description="IPT/TIG domain-containing protein" evidence="1">
    <location>
        <begin position="25"/>
        <end position="168"/>
    </location>
</feature>
<reference evidence="2 3" key="1">
    <citation type="submission" date="2017-07" db="EMBL/GenBank/DDBJ databases">
        <title>The new phylogeny of genus Mycobacterium.</title>
        <authorList>
            <person name="Tortoli E."/>
            <person name="Trovato A."/>
            <person name="Cirillo D.M."/>
        </authorList>
    </citation>
    <scope>NUCLEOTIDE SEQUENCE [LARGE SCALE GENOMIC DNA]</scope>
    <source>
        <strain evidence="2 3">ATCC 33027</strain>
    </source>
</reference>
<organism evidence="2 3">
    <name type="scientific">Mycolicibacterium sphagni</name>
    <dbReference type="NCBI Taxonomy" id="1786"/>
    <lineage>
        <taxon>Bacteria</taxon>
        <taxon>Bacillati</taxon>
        <taxon>Actinomycetota</taxon>
        <taxon>Actinomycetes</taxon>
        <taxon>Mycobacteriales</taxon>
        <taxon>Mycobacteriaceae</taxon>
        <taxon>Mycolicibacterium</taxon>
    </lineage>
</organism>
<proteinExistence type="predicted"/>
<name>A0A255DTP9_9MYCO</name>
<dbReference type="RefSeq" id="WP_094475454.1">
    <property type="nucleotide sequence ID" value="NZ_JACKSC010000178.1"/>
</dbReference>
<evidence type="ECO:0000256" key="1">
    <source>
        <dbReference type="SAM" id="SignalP"/>
    </source>
</evidence>
<dbReference type="EMBL" id="NOZR01000001">
    <property type="protein sequence ID" value="OYN82768.1"/>
    <property type="molecule type" value="Genomic_DNA"/>
</dbReference>